<dbReference type="Proteomes" id="UP001215280">
    <property type="component" value="Unassembled WGS sequence"/>
</dbReference>
<evidence type="ECO:0000256" key="1">
    <source>
        <dbReference type="SAM" id="Phobius"/>
    </source>
</evidence>
<dbReference type="EMBL" id="JARJLG010000095">
    <property type="protein sequence ID" value="KAJ7747165.1"/>
    <property type="molecule type" value="Genomic_DNA"/>
</dbReference>
<keyword evidence="3" id="KW-1185">Reference proteome</keyword>
<evidence type="ECO:0000313" key="2">
    <source>
        <dbReference type="EMBL" id="KAJ7747165.1"/>
    </source>
</evidence>
<feature type="transmembrane region" description="Helical" evidence="1">
    <location>
        <begin position="172"/>
        <end position="194"/>
    </location>
</feature>
<feature type="transmembrane region" description="Helical" evidence="1">
    <location>
        <begin position="129"/>
        <end position="152"/>
    </location>
</feature>
<protein>
    <submittedName>
        <fullName evidence="2">Uncharacterized protein</fullName>
    </submittedName>
</protein>
<accession>A0AAD7N726</accession>
<proteinExistence type="predicted"/>
<keyword evidence="1" id="KW-0812">Transmembrane</keyword>
<feature type="transmembrane region" description="Helical" evidence="1">
    <location>
        <begin position="46"/>
        <end position="68"/>
    </location>
</feature>
<evidence type="ECO:0000313" key="3">
    <source>
        <dbReference type="Proteomes" id="UP001215280"/>
    </source>
</evidence>
<keyword evidence="1" id="KW-1133">Transmembrane helix</keyword>
<feature type="transmembrane region" description="Helical" evidence="1">
    <location>
        <begin position="206"/>
        <end position="229"/>
    </location>
</feature>
<gene>
    <name evidence="2" type="ORF">DFH07DRAFT_1062778</name>
</gene>
<feature type="transmembrane region" description="Helical" evidence="1">
    <location>
        <begin position="12"/>
        <end position="34"/>
    </location>
</feature>
<feature type="transmembrane region" description="Helical" evidence="1">
    <location>
        <begin position="103"/>
        <end position="122"/>
    </location>
</feature>
<sequence>MVTLPLAKLVGIILETLFYGMYFIISVISMSLIFERTRGSGKYLPLFRSAVFISGGALFIAITGNWVANLLRIFSGFIYFQKGLGASIYFDNDSVVAETVSDVFLSLSVAIADAMIIYRLWVIWSYNKVVIIIPVLSLMGFIASCIITIQATARIATNAEVQIALDVGLTPVTVFTLLTNLYCTALITWEIWRITSNCVPIGGSKLWHFLAIVVESAAIYTSWVIYYVACHQLNSNLQFMALDGLTPVAGIANALIHVRVGLGWTVEQIYGSKAKTGSSVVTAPVRFAPQPSGAGSGETRTVGQISRI</sequence>
<name>A0AAD7N726_9AGAR</name>
<organism evidence="2 3">
    <name type="scientific">Mycena maculata</name>
    <dbReference type="NCBI Taxonomy" id="230809"/>
    <lineage>
        <taxon>Eukaryota</taxon>
        <taxon>Fungi</taxon>
        <taxon>Dikarya</taxon>
        <taxon>Basidiomycota</taxon>
        <taxon>Agaricomycotina</taxon>
        <taxon>Agaricomycetes</taxon>
        <taxon>Agaricomycetidae</taxon>
        <taxon>Agaricales</taxon>
        <taxon>Marasmiineae</taxon>
        <taxon>Mycenaceae</taxon>
        <taxon>Mycena</taxon>
    </lineage>
</organism>
<comment type="caution">
    <text evidence="2">The sequence shown here is derived from an EMBL/GenBank/DDBJ whole genome shotgun (WGS) entry which is preliminary data.</text>
</comment>
<keyword evidence="1" id="KW-0472">Membrane</keyword>
<reference evidence="2" key="1">
    <citation type="submission" date="2023-03" db="EMBL/GenBank/DDBJ databases">
        <title>Massive genome expansion in bonnet fungi (Mycena s.s.) driven by repeated elements and novel gene families across ecological guilds.</title>
        <authorList>
            <consortium name="Lawrence Berkeley National Laboratory"/>
            <person name="Harder C.B."/>
            <person name="Miyauchi S."/>
            <person name="Viragh M."/>
            <person name="Kuo A."/>
            <person name="Thoen E."/>
            <person name="Andreopoulos B."/>
            <person name="Lu D."/>
            <person name="Skrede I."/>
            <person name="Drula E."/>
            <person name="Henrissat B."/>
            <person name="Morin E."/>
            <person name="Kohler A."/>
            <person name="Barry K."/>
            <person name="LaButti K."/>
            <person name="Morin E."/>
            <person name="Salamov A."/>
            <person name="Lipzen A."/>
            <person name="Mereny Z."/>
            <person name="Hegedus B."/>
            <person name="Baldrian P."/>
            <person name="Stursova M."/>
            <person name="Weitz H."/>
            <person name="Taylor A."/>
            <person name="Grigoriev I.V."/>
            <person name="Nagy L.G."/>
            <person name="Martin F."/>
            <person name="Kauserud H."/>
        </authorList>
    </citation>
    <scope>NUCLEOTIDE SEQUENCE</scope>
    <source>
        <strain evidence="2">CBHHK188m</strain>
    </source>
</reference>
<dbReference type="AlphaFoldDB" id="A0AAD7N726"/>